<dbReference type="Gene3D" id="3.10.20.80">
    <property type="entry name" value="Translation initiation factor 3 (IF-3), N-terminal domain"/>
    <property type="match status" value="1"/>
</dbReference>
<dbReference type="InterPro" id="IPR019815">
    <property type="entry name" value="Translation_initiation_fac_3_C"/>
</dbReference>
<evidence type="ECO:0000256" key="5">
    <source>
        <dbReference type="NCBIfam" id="TIGR00168"/>
    </source>
</evidence>
<dbReference type="AlphaFoldDB" id="A0A518AXL1"/>
<feature type="domain" description="Translation initiation factor 3 N-terminal" evidence="8">
    <location>
        <begin position="16"/>
        <end position="85"/>
    </location>
</feature>
<dbReference type="Gene3D" id="3.30.110.10">
    <property type="entry name" value="Translation initiation factor 3 (IF-3), C-terminal domain"/>
    <property type="match status" value="1"/>
</dbReference>
<dbReference type="OrthoDB" id="9806014at2"/>
<comment type="function">
    <text evidence="4 6">IF-3 binds to the 30S ribosomal subunit and shifts the equilibrium between 70S ribosomes and their 50S and 30S subunits in favor of the free subunits, thus enhancing the availability of 30S subunits on which protein synthesis initiation begins.</text>
</comment>
<reference evidence="9 10" key="1">
    <citation type="submission" date="2019-02" db="EMBL/GenBank/DDBJ databases">
        <title>Deep-cultivation of Planctomycetes and their phenomic and genomic characterization uncovers novel biology.</title>
        <authorList>
            <person name="Wiegand S."/>
            <person name="Jogler M."/>
            <person name="Boedeker C."/>
            <person name="Pinto D."/>
            <person name="Vollmers J."/>
            <person name="Rivas-Marin E."/>
            <person name="Kohn T."/>
            <person name="Peeters S.H."/>
            <person name="Heuer A."/>
            <person name="Rast P."/>
            <person name="Oberbeckmann S."/>
            <person name="Bunk B."/>
            <person name="Jeske O."/>
            <person name="Meyerdierks A."/>
            <person name="Storesund J.E."/>
            <person name="Kallscheuer N."/>
            <person name="Luecker S."/>
            <person name="Lage O.M."/>
            <person name="Pohl T."/>
            <person name="Merkel B.J."/>
            <person name="Hornburger P."/>
            <person name="Mueller R.-W."/>
            <person name="Bruemmer F."/>
            <person name="Labrenz M."/>
            <person name="Spormann A.M."/>
            <person name="Op den Camp H."/>
            <person name="Overmann J."/>
            <person name="Amann R."/>
            <person name="Jetten M.S.M."/>
            <person name="Mascher T."/>
            <person name="Medema M.H."/>
            <person name="Devos D.P."/>
            <person name="Kaster A.-K."/>
            <person name="Ovreas L."/>
            <person name="Rohde M."/>
            <person name="Galperin M.Y."/>
            <person name="Jogler C."/>
        </authorList>
    </citation>
    <scope>NUCLEOTIDE SEQUENCE [LARGE SCALE GENOMIC DNA]</scope>
    <source>
        <strain evidence="9 10">Pan216</strain>
    </source>
</reference>
<dbReference type="Pfam" id="PF00707">
    <property type="entry name" value="IF3_C"/>
    <property type="match status" value="1"/>
</dbReference>
<dbReference type="InterPro" id="IPR036787">
    <property type="entry name" value="T_IF-3_N_sf"/>
</dbReference>
<evidence type="ECO:0000256" key="6">
    <source>
        <dbReference type="RuleBase" id="RU000646"/>
    </source>
</evidence>
<dbReference type="Proteomes" id="UP000317093">
    <property type="component" value="Chromosome"/>
</dbReference>
<comment type="similarity">
    <text evidence="1 4 6">Belongs to the IF-3 family.</text>
</comment>
<keyword evidence="2 4" id="KW-0396">Initiation factor</keyword>
<comment type="subunit">
    <text evidence="4 6">Monomer.</text>
</comment>
<dbReference type="KEGG" id="knv:Pan216_02890"/>
<dbReference type="GO" id="GO:0005829">
    <property type="term" value="C:cytosol"/>
    <property type="evidence" value="ECO:0007669"/>
    <property type="project" value="TreeGrafter"/>
</dbReference>
<dbReference type="InterPro" id="IPR019814">
    <property type="entry name" value="Translation_initiation_fac_3_N"/>
</dbReference>
<evidence type="ECO:0000256" key="4">
    <source>
        <dbReference type="HAMAP-Rule" id="MF_00080"/>
    </source>
</evidence>
<dbReference type="GO" id="GO:0032790">
    <property type="term" value="P:ribosome disassembly"/>
    <property type="evidence" value="ECO:0007669"/>
    <property type="project" value="TreeGrafter"/>
</dbReference>
<evidence type="ECO:0000259" key="7">
    <source>
        <dbReference type="Pfam" id="PF00707"/>
    </source>
</evidence>
<keyword evidence="3 4" id="KW-0648">Protein biosynthesis</keyword>
<evidence type="ECO:0000256" key="2">
    <source>
        <dbReference type="ARBA" id="ARBA00022540"/>
    </source>
</evidence>
<evidence type="ECO:0000313" key="10">
    <source>
        <dbReference type="Proteomes" id="UP000317093"/>
    </source>
</evidence>
<dbReference type="GO" id="GO:0043022">
    <property type="term" value="F:ribosome binding"/>
    <property type="evidence" value="ECO:0007669"/>
    <property type="project" value="TreeGrafter"/>
</dbReference>
<dbReference type="GO" id="GO:0016020">
    <property type="term" value="C:membrane"/>
    <property type="evidence" value="ECO:0007669"/>
    <property type="project" value="TreeGrafter"/>
</dbReference>
<dbReference type="FunFam" id="3.10.20.80:FF:000001">
    <property type="entry name" value="Translation initiation factor IF-3"/>
    <property type="match status" value="1"/>
</dbReference>
<dbReference type="GO" id="GO:0003743">
    <property type="term" value="F:translation initiation factor activity"/>
    <property type="evidence" value="ECO:0007669"/>
    <property type="project" value="UniProtKB-UniRule"/>
</dbReference>
<dbReference type="InterPro" id="IPR036788">
    <property type="entry name" value="T_IF-3_C_sf"/>
</dbReference>
<gene>
    <name evidence="4 9" type="primary">infC</name>
    <name evidence="9" type="ORF">Pan216_02890</name>
</gene>
<keyword evidence="4" id="KW-0963">Cytoplasm</keyword>
<feature type="domain" description="Translation initiation factor 3 C-terminal" evidence="7">
    <location>
        <begin position="91"/>
        <end position="174"/>
    </location>
</feature>
<evidence type="ECO:0000259" key="8">
    <source>
        <dbReference type="Pfam" id="PF05198"/>
    </source>
</evidence>
<accession>A0A518AXL1</accession>
<dbReference type="HAMAP" id="MF_00080">
    <property type="entry name" value="IF_3"/>
    <property type="match status" value="1"/>
</dbReference>
<dbReference type="SUPFAM" id="SSF54364">
    <property type="entry name" value="Translation initiation factor IF3, N-terminal domain"/>
    <property type="match status" value="1"/>
</dbReference>
<dbReference type="InterPro" id="IPR019813">
    <property type="entry name" value="Translation_initiation_fac3_CS"/>
</dbReference>
<dbReference type="Pfam" id="PF05198">
    <property type="entry name" value="IF3_N"/>
    <property type="match status" value="1"/>
</dbReference>
<evidence type="ECO:0000256" key="1">
    <source>
        <dbReference type="ARBA" id="ARBA00005439"/>
    </source>
</evidence>
<protein>
    <recommendedName>
        <fullName evidence="4 5">Translation initiation factor IF-3</fullName>
    </recommendedName>
</protein>
<organism evidence="9 10">
    <name type="scientific">Kolteria novifilia</name>
    <dbReference type="NCBI Taxonomy" id="2527975"/>
    <lineage>
        <taxon>Bacteria</taxon>
        <taxon>Pseudomonadati</taxon>
        <taxon>Planctomycetota</taxon>
        <taxon>Planctomycetia</taxon>
        <taxon>Kolteriales</taxon>
        <taxon>Kolteriaceae</taxon>
        <taxon>Kolteria</taxon>
    </lineage>
</organism>
<keyword evidence="10" id="KW-1185">Reference proteome</keyword>
<comment type="subcellular location">
    <subcellularLocation>
        <location evidence="4 6">Cytoplasm</location>
    </subcellularLocation>
</comment>
<evidence type="ECO:0000256" key="3">
    <source>
        <dbReference type="ARBA" id="ARBA00022917"/>
    </source>
</evidence>
<dbReference type="InterPro" id="IPR001288">
    <property type="entry name" value="Translation_initiation_fac_3"/>
</dbReference>
<evidence type="ECO:0000313" key="9">
    <source>
        <dbReference type="EMBL" id="QDU59461.1"/>
    </source>
</evidence>
<sequence length="175" mass="19976">MSSRSQAPNNTDTTRVNDQIRISPLRVIDANGESLGIISRDEAIDAARRQDLDLVEVASQERPPVCKIMDYGKYKYEQTKKLRKAQKTQSQLKEIRVRPRCGQADLDTKIRHARDFLGHRHKVMITVQFRGRELAHVELGLELVKSMVAELGDVAKVERHPTRDGRRITAILSPR</sequence>
<dbReference type="PROSITE" id="PS00938">
    <property type="entry name" value="IF3"/>
    <property type="match status" value="1"/>
</dbReference>
<dbReference type="PANTHER" id="PTHR10938">
    <property type="entry name" value="TRANSLATION INITIATION FACTOR IF-3"/>
    <property type="match status" value="1"/>
</dbReference>
<dbReference type="RefSeq" id="WP_145253771.1">
    <property type="nucleotide sequence ID" value="NZ_CP036279.1"/>
</dbReference>
<dbReference type="SUPFAM" id="SSF55200">
    <property type="entry name" value="Translation initiation factor IF3, C-terminal domain"/>
    <property type="match status" value="1"/>
</dbReference>
<proteinExistence type="inferred from homology"/>
<name>A0A518AXL1_9BACT</name>
<dbReference type="EMBL" id="CP036279">
    <property type="protein sequence ID" value="QDU59461.1"/>
    <property type="molecule type" value="Genomic_DNA"/>
</dbReference>
<dbReference type="NCBIfam" id="TIGR00168">
    <property type="entry name" value="infC"/>
    <property type="match status" value="1"/>
</dbReference>
<dbReference type="PANTHER" id="PTHR10938:SF0">
    <property type="entry name" value="TRANSLATION INITIATION FACTOR IF-3, MITOCHONDRIAL"/>
    <property type="match status" value="1"/>
</dbReference>